<organism evidence="2 3">
    <name type="scientific">Candidatus Dojkabacteria bacterium</name>
    <dbReference type="NCBI Taxonomy" id="2099670"/>
    <lineage>
        <taxon>Bacteria</taxon>
        <taxon>Candidatus Dojkabacteria</taxon>
    </lineage>
</organism>
<name>A0A955LBE7_9BACT</name>
<keyword evidence="1" id="KW-1277">Toxin-antitoxin system</keyword>
<evidence type="ECO:0000256" key="1">
    <source>
        <dbReference type="ARBA" id="ARBA00022649"/>
    </source>
</evidence>
<accession>A0A955LBE7</accession>
<dbReference type="InterPro" id="IPR007712">
    <property type="entry name" value="RelE/ParE_toxin"/>
</dbReference>
<evidence type="ECO:0000313" key="3">
    <source>
        <dbReference type="Proteomes" id="UP000714915"/>
    </source>
</evidence>
<dbReference type="SUPFAM" id="SSF143011">
    <property type="entry name" value="RelE-like"/>
    <property type="match status" value="1"/>
</dbReference>
<evidence type="ECO:0000313" key="2">
    <source>
        <dbReference type="EMBL" id="MCA9387059.1"/>
    </source>
</evidence>
<gene>
    <name evidence="2" type="ORF">KC669_03420</name>
</gene>
<reference evidence="2" key="2">
    <citation type="journal article" date="2021" name="Microbiome">
        <title>Successional dynamics and alternative stable states in a saline activated sludge microbial community over 9 years.</title>
        <authorList>
            <person name="Wang Y."/>
            <person name="Ye J."/>
            <person name="Ju F."/>
            <person name="Liu L."/>
            <person name="Boyd J.A."/>
            <person name="Deng Y."/>
            <person name="Parks D.H."/>
            <person name="Jiang X."/>
            <person name="Yin X."/>
            <person name="Woodcroft B.J."/>
            <person name="Tyson G.W."/>
            <person name="Hugenholtz P."/>
            <person name="Polz M.F."/>
            <person name="Zhang T."/>
        </authorList>
    </citation>
    <scope>NUCLEOTIDE SEQUENCE</scope>
    <source>
        <strain evidence="2">HKST-UBA09</strain>
    </source>
</reference>
<dbReference type="Pfam" id="PF05016">
    <property type="entry name" value="ParE_toxin"/>
    <property type="match status" value="1"/>
</dbReference>
<dbReference type="PANTHER" id="PTHR38813">
    <property type="match status" value="1"/>
</dbReference>
<dbReference type="NCBIfam" id="TIGR02385">
    <property type="entry name" value="RelE_StbE"/>
    <property type="match status" value="1"/>
</dbReference>
<dbReference type="PANTHER" id="PTHR38813:SF1">
    <property type="entry name" value="TOXIN RELE1-RELATED"/>
    <property type="match status" value="1"/>
</dbReference>
<dbReference type="AlphaFoldDB" id="A0A955LBE7"/>
<proteinExistence type="predicted"/>
<dbReference type="EMBL" id="JAGQLF010000041">
    <property type="protein sequence ID" value="MCA9387059.1"/>
    <property type="molecule type" value="Genomic_DNA"/>
</dbReference>
<dbReference type="InterPro" id="IPR035093">
    <property type="entry name" value="RelE/ParE_toxin_dom_sf"/>
</dbReference>
<sequence>MSYKIFLKKSAQKSLNKLPIEITKLIESTIDSLSDNPHPTNSKKLSGFMNVYRVRVSNYRIIYEVKDTKLEILVIKIAHRKDVYN</sequence>
<reference evidence="2" key="1">
    <citation type="submission" date="2020-04" db="EMBL/GenBank/DDBJ databases">
        <authorList>
            <person name="Zhang T."/>
        </authorList>
    </citation>
    <scope>NUCLEOTIDE SEQUENCE</scope>
    <source>
        <strain evidence="2">HKST-UBA09</strain>
    </source>
</reference>
<comment type="caution">
    <text evidence="2">The sequence shown here is derived from an EMBL/GenBank/DDBJ whole genome shotgun (WGS) entry which is preliminary data.</text>
</comment>
<dbReference type="Proteomes" id="UP000714915">
    <property type="component" value="Unassembled WGS sequence"/>
</dbReference>
<protein>
    <submittedName>
        <fullName evidence="2">Type II toxin-antitoxin system RelE/ParE family toxin</fullName>
    </submittedName>
</protein>
<dbReference type="Gene3D" id="3.30.2310.20">
    <property type="entry name" value="RelE-like"/>
    <property type="match status" value="1"/>
</dbReference>
<dbReference type="InterPro" id="IPR052747">
    <property type="entry name" value="TA_system_RelE_toxin"/>
</dbReference>